<protein>
    <recommendedName>
        <fullName evidence="4">Ribonuclease H2 subunit B</fullName>
    </recommendedName>
    <alternativeName>
        <fullName evidence="7">Ribonuclease HI subunit B</fullName>
    </alternativeName>
</protein>
<dbReference type="CDD" id="cd09270">
    <property type="entry name" value="RNase_H2-B"/>
    <property type="match status" value="1"/>
</dbReference>
<feature type="compositionally biased region" description="Polar residues" evidence="8">
    <location>
        <begin position="248"/>
        <end position="261"/>
    </location>
</feature>
<evidence type="ECO:0000256" key="7">
    <source>
        <dbReference type="ARBA" id="ARBA00033464"/>
    </source>
</evidence>
<dbReference type="Proteomes" id="UP001233172">
    <property type="component" value="Unassembled WGS sequence"/>
</dbReference>
<evidence type="ECO:0000256" key="4">
    <source>
        <dbReference type="ARBA" id="ARBA00019062"/>
    </source>
</evidence>
<dbReference type="EMBL" id="JASAOG010000276">
    <property type="protein sequence ID" value="KAK0041426.1"/>
    <property type="molecule type" value="Genomic_DNA"/>
</dbReference>
<feature type="domain" description="Rnh202 triple barrel" evidence="10">
    <location>
        <begin position="47"/>
        <end position="109"/>
    </location>
</feature>
<dbReference type="GO" id="GO:0005654">
    <property type="term" value="C:nucleoplasm"/>
    <property type="evidence" value="ECO:0007669"/>
    <property type="project" value="TreeGrafter"/>
</dbReference>
<dbReference type="InterPro" id="IPR040456">
    <property type="entry name" value="RNase_H2_suB"/>
</dbReference>
<dbReference type="Gene3D" id="1.10.20.120">
    <property type="match status" value="1"/>
</dbReference>
<dbReference type="PANTHER" id="PTHR13383">
    <property type="entry name" value="RIBONUCLEASE H2 SUBUNIT B"/>
    <property type="match status" value="1"/>
</dbReference>
<organism evidence="11 12">
    <name type="scientific">Biomphalaria pfeifferi</name>
    <name type="common">Bloodfluke planorb</name>
    <name type="synonym">Freshwater snail</name>
    <dbReference type="NCBI Taxonomy" id="112525"/>
    <lineage>
        <taxon>Eukaryota</taxon>
        <taxon>Metazoa</taxon>
        <taxon>Spiralia</taxon>
        <taxon>Lophotrochozoa</taxon>
        <taxon>Mollusca</taxon>
        <taxon>Gastropoda</taxon>
        <taxon>Heterobranchia</taxon>
        <taxon>Euthyneura</taxon>
        <taxon>Panpulmonata</taxon>
        <taxon>Hygrophila</taxon>
        <taxon>Lymnaeoidea</taxon>
        <taxon>Planorbidae</taxon>
        <taxon>Biomphalaria</taxon>
    </lineage>
</organism>
<dbReference type="GO" id="GO:0006401">
    <property type="term" value="P:RNA catabolic process"/>
    <property type="evidence" value="ECO:0007669"/>
    <property type="project" value="TreeGrafter"/>
</dbReference>
<evidence type="ECO:0000256" key="2">
    <source>
        <dbReference type="ARBA" id="ARBA00009823"/>
    </source>
</evidence>
<evidence type="ECO:0000256" key="3">
    <source>
        <dbReference type="ARBA" id="ARBA00011277"/>
    </source>
</evidence>
<evidence type="ECO:0000259" key="10">
    <source>
        <dbReference type="Pfam" id="PF17745"/>
    </source>
</evidence>
<gene>
    <name evidence="11" type="ORF">Bpfe_029145</name>
</gene>
<proteinExistence type="inferred from homology"/>
<evidence type="ECO:0000256" key="6">
    <source>
        <dbReference type="ARBA" id="ARBA00024778"/>
    </source>
</evidence>
<reference evidence="11" key="2">
    <citation type="submission" date="2023-04" db="EMBL/GenBank/DDBJ databases">
        <authorList>
            <person name="Bu L."/>
            <person name="Lu L."/>
            <person name="Laidemitt M.R."/>
            <person name="Zhang S.M."/>
            <person name="Mutuku M."/>
            <person name="Mkoji G."/>
            <person name="Steinauer M."/>
            <person name="Loker E.S."/>
        </authorList>
    </citation>
    <scope>NUCLEOTIDE SEQUENCE</scope>
    <source>
        <strain evidence="11">KasaAsao</strain>
        <tissue evidence="11">Whole Snail</tissue>
    </source>
</reference>
<dbReference type="AlphaFoldDB" id="A0AAD8AS57"/>
<dbReference type="Pfam" id="PF09468">
    <property type="entry name" value="RNase_H2-Ydr279"/>
    <property type="match status" value="1"/>
</dbReference>
<reference evidence="11" key="1">
    <citation type="journal article" date="2023" name="PLoS Negl. Trop. Dis.">
        <title>A genome sequence for Biomphalaria pfeifferi, the major vector snail for the human-infecting parasite Schistosoma mansoni.</title>
        <authorList>
            <person name="Bu L."/>
            <person name="Lu L."/>
            <person name="Laidemitt M.R."/>
            <person name="Zhang S.M."/>
            <person name="Mutuku M."/>
            <person name="Mkoji G."/>
            <person name="Steinauer M."/>
            <person name="Loker E.S."/>
        </authorList>
    </citation>
    <scope>NUCLEOTIDE SEQUENCE</scope>
    <source>
        <strain evidence="11">KasaAsao</strain>
    </source>
</reference>
<evidence type="ECO:0000256" key="1">
    <source>
        <dbReference type="ARBA" id="ARBA00004123"/>
    </source>
</evidence>
<accession>A0AAD8AS57</accession>
<dbReference type="InterPro" id="IPR041195">
    <property type="entry name" value="Rnh202_N"/>
</dbReference>
<keyword evidence="12" id="KW-1185">Reference proteome</keyword>
<dbReference type="InterPro" id="IPR019024">
    <property type="entry name" value="RNase_H2_suB_wHTH"/>
</dbReference>
<feature type="region of interest" description="Disordered" evidence="8">
    <location>
        <begin position="248"/>
        <end position="298"/>
    </location>
</feature>
<evidence type="ECO:0000313" key="12">
    <source>
        <dbReference type="Proteomes" id="UP001233172"/>
    </source>
</evidence>
<feature type="compositionally biased region" description="Basic and acidic residues" evidence="8">
    <location>
        <begin position="282"/>
        <end position="293"/>
    </location>
</feature>
<comment type="subunit">
    <text evidence="3">The RNase H2 complex is a heterotrimer composed of the catalytic subunit RNASEH2A and the non-catalytic subunits RNASEH2B and RNASEH2C.</text>
</comment>
<evidence type="ECO:0000256" key="5">
    <source>
        <dbReference type="ARBA" id="ARBA00023242"/>
    </source>
</evidence>
<comment type="similarity">
    <text evidence="2">Belongs to the RNase H2 subunit B family.</text>
</comment>
<keyword evidence="5" id="KW-0539">Nucleus</keyword>
<evidence type="ECO:0000313" key="11">
    <source>
        <dbReference type="EMBL" id="KAK0041426.1"/>
    </source>
</evidence>
<sequence>MSSSTRKSSRKSQEGKPRPEKRDIKTSDRWIFLMKNEIITCNEEGLKPTLCKLRHPRLKTGVMYLLSADCTSVYELTAFKEKFRSWFIGNSVLSKLHNYGQMYITTPLDPLFLILPYIINSGETNCFMTLEQIVLDEEFPDSHKLVTCCNPEQLQLVSDCKEIDDDLKVLKFNKEKTLSWLKKKTVAVAEALEMKKIPVSSGSSHSSIFIPSGNAEICKDSYMIFAHGILSEYLSLDLESELKTFLGLNTTNETPSPTSVTDEPPNKKQKLTTAVAPLEDYTQGKDLKKDKSKTSKVSAAQKCLDKVDKTGMKSMLSFFSPKSTK</sequence>
<dbReference type="FunFam" id="1.10.20.120:FF:000002">
    <property type="entry name" value="Ribonuclease H2 subunit B"/>
    <property type="match status" value="1"/>
</dbReference>
<evidence type="ECO:0000256" key="8">
    <source>
        <dbReference type="SAM" id="MobiDB-lite"/>
    </source>
</evidence>
<feature type="compositionally biased region" description="Basic and acidic residues" evidence="8">
    <location>
        <begin position="11"/>
        <end position="22"/>
    </location>
</feature>
<comment type="caution">
    <text evidence="11">The sequence shown here is derived from an EMBL/GenBank/DDBJ whole genome shotgun (WGS) entry which is preliminary data.</text>
</comment>
<feature type="region of interest" description="Disordered" evidence="8">
    <location>
        <begin position="1"/>
        <end position="22"/>
    </location>
</feature>
<feature type="domain" description="Ribonuclease H2 subunit B wHTH" evidence="9">
    <location>
        <begin position="112"/>
        <end position="243"/>
    </location>
</feature>
<evidence type="ECO:0000259" key="9">
    <source>
        <dbReference type="Pfam" id="PF09468"/>
    </source>
</evidence>
<dbReference type="Gene3D" id="2.20.25.530">
    <property type="match status" value="1"/>
</dbReference>
<comment type="subcellular location">
    <subcellularLocation>
        <location evidence="1">Nucleus</location>
    </subcellularLocation>
</comment>
<dbReference type="PANTHER" id="PTHR13383:SF11">
    <property type="entry name" value="RIBONUCLEASE H2 SUBUNIT B"/>
    <property type="match status" value="1"/>
</dbReference>
<comment type="function">
    <text evidence="6">Non catalytic subunit of RNase H2, an endonuclease that specifically degrades the RNA of RNA:DNA hybrids. Participates in DNA replication, possibly by mediating the removal of lagging-strand Okazaki fragment RNA primers during DNA replication. Mediates the excision of single ribonucleotides from DNA:RNA duplexes.</text>
</comment>
<dbReference type="GO" id="GO:0032299">
    <property type="term" value="C:ribonuclease H2 complex"/>
    <property type="evidence" value="ECO:0007669"/>
    <property type="project" value="InterPro"/>
</dbReference>
<dbReference type="Pfam" id="PF17745">
    <property type="entry name" value="Ydr279_N"/>
    <property type="match status" value="1"/>
</dbReference>
<name>A0AAD8AS57_BIOPF</name>